<evidence type="ECO:0000256" key="1">
    <source>
        <dbReference type="SAM" id="Coils"/>
    </source>
</evidence>
<dbReference type="EMBL" id="JAUEPS010000001">
    <property type="protein sequence ID" value="KAK0469316.1"/>
    <property type="molecule type" value="Genomic_DNA"/>
</dbReference>
<keyword evidence="3" id="KW-1185">Reference proteome</keyword>
<sequence length="301" mass="34057">MPLNGTVPNLIRDMPPSNPPTIIAIGPAEFQVCITPGPRLAPYHIGILEAYSKALVEALQLQRDDEIHRLQLALKCSKKPLWVFTLALEFRLKTAQTPPAPPPDSDGLKKILRILTSSDCAPPESVSERNEWCTKIIELAWNLTQEELRSLKKRCPTAVWTALVFTRIRPTPAHLFPVAMEPACLNCVKKGHPCMFQNRKTSKCRECSLFGIACPKGQPGIGKRKLDHDDERVRKRARHDSNMTVEEEIVELKAQIVQLQEQVGGMKEVLVKSEASQRFAKDLLWEIFDTLVERIKRFRQG</sequence>
<evidence type="ECO:0000313" key="2">
    <source>
        <dbReference type="EMBL" id="KAK0469316.1"/>
    </source>
</evidence>
<dbReference type="GeneID" id="85359777"/>
<proteinExistence type="predicted"/>
<gene>
    <name evidence="2" type="ORF">EV420DRAFT_1633731</name>
</gene>
<evidence type="ECO:0008006" key="4">
    <source>
        <dbReference type="Google" id="ProtNLM"/>
    </source>
</evidence>
<keyword evidence="1" id="KW-0175">Coiled coil</keyword>
<accession>A0AA39T784</accession>
<organism evidence="2 3">
    <name type="scientific">Armillaria tabescens</name>
    <name type="common">Ringless honey mushroom</name>
    <name type="synonym">Agaricus tabescens</name>
    <dbReference type="NCBI Taxonomy" id="1929756"/>
    <lineage>
        <taxon>Eukaryota</taxon>
        <taxon>Fungi</taxon>
        <taxon>Dikarya</taxon>
        <taxon>Basidiomycota</taxon>
        <taxon>Agaricomycotina</taxon>
        <taxon>Agaricomycetes</taxon>
        <taxon>Agaricomycetidae</taxon>
        <taxon>Agaricales</taxon>
        <taxon>Marasmiineae</taxon>
        <taxon>Physalacriaceae</taxon>
        <taxon>Desarmillaria</taxon>
    </lineage>
</organism>
<reference evidence="2" key="1">
    <citation type="submission" date="2023-06" db="EMBL/GenBank/DDBJ databases">
        <authorList>
            <consortium name="Lawrence Berkeley National Laboratory"/>
            <person name="Ahrendt S."/>
            <person name="Sahu N."/>
            <person name="Indic B."/>
            <person name="Wong-Bajracharya J."/>
            <person name="Merenyi Z."/>
            <person name="Ke H.-M."/>
            <person name="Monk M."/>
            <person name="Kocsube S."/>
            <person name="Drula E."/>
            <person name="Lipzen A."/>
            <person name="Balint B."/>
            <person name="Henrissat B."/>
            <person name="Andreopoulos B."/>
            <person name="Martin F.M."/>
            <person name="Harder C.B."/>
            <person name="Rigling D."/>
            <person name="Ford K.L."/>
            <person name="Foster G.D."/>
            <person name="Pangilinan J."/>
            <person name="Papanicolaou A."/>
            <person name="Barry K."/>
            <person name="LaButti K."/>
            <person name="Viragh M."/>
            <person name="Koriabine M."/>
            <person name="Yan M."/>
            <person name="Riley R."/>
            <person name="Champramary S."/>
            <person name="Plett K.L."/>
            <person name="Tsai I.J."/>
            <person name="Slot J."/>
            <person name="Sipos G."/>
            <person name="Plett J."/>
            <person name="Nagy L.G."/>
            <person name="Grigoriev I.V."/>
        </authorList>
    </citation>
    <scope>NUCLEOTIDE SEQUENCE</scope>
    <source>
        <strain evidence="2">CCBAS 213</strain>
    </source>
</reference>
<feature type="coiled-coil region" evidence="1">
    <location>
        <begin position="242"/>
        <end position="269"/>
    </location>
</feature>
<name>A0AA39T784_ARMTA</name>
<dbReference type="Proteomes" id="UP001175211">
    <property type="component" value="Unassembled WGS sequence"/>
</dbReference>
<comment type="caution">
    <text evidence="2">The sequence shown here is derived from an EMBL/GenBank/DDBJ whole genome shotgun (WGS) entry which is preliminary data.</text>
</comment>
<evidence type="ECO:0000313" key="3">
    <source>
        <dbReference type="Proteomes" id="UP001175211"/>
    </source>
</evidence>
<protein>
    <recommendedName>
        <fullName evidence="4">Zn(2)-C6 fungal-type domain-containing protein</fullName>
    </recommendedName>
</protein>
<dbReference type="RefSeq" id="XP_060339109.1">
    <property type="nucleotide sequence ID" value="XM_060476229.1"/>
</dbReference>
<dbReference type="AlphaFoldDB" id="A0AA39T784"/>